<dbReference type="PANTHER" id="PTHR46072:SF4">
    <property type="entry name" value="AMIDASE C550.07-RELATED"/>
    <property type="match status" value="1"/>
</dbReference>
<reference evidence="2" key="1">
    <citation type="submission" date="2020-01" db="EMBL/GenBank/DDBJ databases">
        <authorList>
            <consortium name="DOE Joint Genome Institute"/>
            <person name="Haridas S."/>
            <person name="Albert R."/>
            <person name="Binder M."/>
            <person name="Bloem J."/>
            <person name="Labutti K."/>
            <person name="Salamov A."/>
            <person name="Andreopoulos B."/>
            <person name="Baker S.E."/>
            <person name="Barry K."/>
            <person name="Bills G."/>
            <person name="Bluhm B.H."/>
            <person name="Cannon C."/>
            <person name="Castanera R."/>
            <person name="Culley D.E."/>
            <person name="Daum C."/>
            <person name="Ezra D."/>
            <person name="Gonzalez J.B."/>
            <person name="Henrissat B."/>
            <person name="Kuo A."/>
            <person name="Liang C."/>
            <person name="Lipzen A."/>
            <person name="Lutzoni F."/>
            <person name="Magnuson J."/>
            <person name="Mondo S."/>
            <person name="Nolan M."/>
            <person name="Ohm R."/>
            <person name="Pangilinan J."/>
            <person name="Park H.-J."/>
            <person name="Ramirez L."/>
            <person name="Alfaro M."/>
            <person name="Sun H."/>
            <person name="Tritt A."/>
            <person name="Yoshinaga Y."/>
            <person name="Zwiers L.-H."/>
            <person name="Turgeon B.G."/>
            <person name="Goodwin S.B."/>
            <person name="Spatafora J.W."/>
            <person name="Crous P.W."/>
            <person name="Grigoriev I.V."/>
        </authorList>
    </citation>
    <scope>NUCLEOTIDE SEQUENCE</scope>
    <source>
        <strain evidence="2">P77</strain>
    </source>
</reference>
<feature type="non-terminal residue" evidence="2">
    <location>
        <position position="1"/>
    </location>
</feature>
<dbReference type="SUPFAM" id="SSF75304">
    <property type="entry name" value="Amidase signature (AS) enzymes"/>
    <property type="match status" value="1"/>
</dbReference>
<keyword evidence="3" id="KW-1185">Reference proteome</keyword>
<protein>
    <submittedName>
        <fullName evidence="2">Uncharacterized protein</fullName>
    </submittedName>
</protein>
<dbReference type="AlphaFoldDB" id="A0A6A5KKX1"/>
<sequence length="88" mass="10208">GPVFPHDSAFYWTYTSFCKYVDYPGVVLPTQMVADEKEKYAAGYEPRSKTCRRVKQLWEKDGFEGAPVVLQIGAKRYHEDEFFEALAF</sequence>
<evidence type="ECO:0000313" key="2">
    <source>
        <dbReference type="EMBL" id="KAF1834113.1"/>
    </source>
</evidence>
<dbReference type="EMBL" id="ML975307">
    <property type="protein sequence ID" value="KAF1834113.1"/>
    <property type="molecule type" value="Genomic_DNA"/>
</dbReference>
<comment type="similarity">
    <text evidence="1">Belongs to the amidase family.</text>
</comment>
<proteinExistence type="inferred from homology"/>
<evidence type="ECO:0000313" key="3">
    <source>
        <dbReference type="Proteomes" id="UP000800040"/>
    </source>
</evidence>
<dbReference type="Proteomes" id="UP000800040">
    <property type="component" value="Unassembled WGS sequence"/>
</dbReference>
<dbReference type="Gene3D" id="3.90.1300.10">
    <property type="entry name" value="Amidase signature (AS) domain"/>
    <property type="match status" value="1"/>
</dbReference>
<dbReference type="PANTHER" id="PTHR46072">
    <property type="entry name" value="AMIDASE-RELATED-RELATED"/>
    <property type="match status" value="1"/>
</dbReference>
<name>A0A6A5KKX1_9PLEO</name>
<dbReference type="OrthoDB" id="6428749at2759"/>
<dbReference type="InterPro" id="IPR036928">
    <property type="entry name" value="AS_sf"/>
</dbReference>
<gene>
    <name evidence="2" type="ORF">BDW02DRAFT_499143</name>
</gene>
<evidence type="ECO:0000256" key="1">
    <source>
        <dbReference type="ARBA" id="ARBA00009199"/>
    </source>
</evidence>
<accession>A0A6A5KKX1</accession>
<organism evidence="2 3">
    <name type="scientific">Decorospora gaudefroyi</name>
    <dbReference type="NCBI Taxonomy" id="184978"/>
    <lineage>
        <taxon>Eukaryota</taxon>
        <taxon>Fungi</taxon>
        <taxon>Dikarya</taxon>
        <taxon>Ascomycota</taxon>
        <taxon>Pezizomycotina</taxon>
        <taxon>Dothideomycetes</taxon>
        <taxon>Pleosporomycetidae</taxon>
        <taxon>Pleosporales</taxon>
        <taxon>Pleosporineae</taxon>
        <taxon>Pleosporaceae</taxon>
        <taxon>Decorospora</taxon>
    </lineage>
</organism>